<reference evidence="6" key="1">
    <citation type="submission" date="2015-12" db="EMBL/GenBank/DDBJ databases">
        <authorList>
            <person name="Nair G.R."/>
            <person name="Kaur G."/>
            <person name="Mayilraj S."/>
        </authorList>
    </citation>
    <scope>NUCLEOTIDE SEQUENCE [LARGE SCALE GENOMIC DNA]</scope>
    <source>
        <strain evidence="6">CD08_4</strain>
    </source>
</reference>
<dbReference type="Pfam" id="PF09369">
    <property type="entry name" value="MZB"/>
    <property type="match status" value="1"/>
</dbReference>
<dbReference type="GO" id="GO:0003676">
    <property type="term" value="F:nucleic acid binding"/>
    <property type="evidence" value="ECO:0007669"/>
    <property type="project" value="InterPro"/>
</dbReference>
<dbReference type="GO" id="GO:0006289">
    <property type="term" value="P:nucleotide-excision repair"/>
    <property type="evidence" value="ECO:0007669"/>
    <property type="project" value="TreeGrafter"/>
</dbReference>
<dbReference type="Pfam" id="PF00270">
    <property type="entry name" value="DEAD"/>
    <property type="match status" value="1"/>
</dbReference>
<dbReference type="InterPro" id="IPR027417">
    <property type="entry name" value="P-loop_NTPase"/>
</dbReference>
<feature type="compositionally biased region" description="Polar residues" evidence="3">
    <location>
        <begin position="1452"/>
        <end position="1464"/>
    </location>
</feature>
<evidence type="ECO:0000256" key="2">
    <source>
        <dbReference type="ARBA" id="ARBA00022840"/>
    </source>
</evidence>
<dbReference type="GO" id="GO:0043138">
    <property type="term" value="F:3'-5' DNA helicase activity"/>
    <property type="evidence" value="ECO:0007669"/>
    <property type="project" value="TreeGrafter"/>
</dbReference>
<evidence type="ECO:0000256" key="1">
    <source>
        <dbReference type="ARBA" id="ARBA00022741"/>
    </source>
</evidence>
<evidence type="ECO:0000313" key="5">
    <source>
        <dbReference type="EMBL" id="KUG61489.1"/>
    </source>
</evidence>
<feature type="region of interest" description="Disordered" evidence="3">
    <location>
        <begin position="1452"/>
        <end position="1473"/>
    </location>
</feature>
<evidence type="ECO:0000313" key="6">
    <source>
        <dbReference type="Proteomes" id="UP000053512"/>
    </source>
</evidence>
<keyword evidence="1" id="KW-0547">Nucleotide-binding</keyword>
<proteinExistence type="predicted"/>
<evidence type="ECO:0000256" key="3">
    <source>
        <dbReference type="SAM" id="MobiDB-lite"/>
    </source>
</evidence>
<dbReference type="Proteomes" id="UP000053512">
    <property type="component" value="Unassembled WGS sequence"/>
</dbReference>
<feature type="domain" description="Helicase ATP-binding" evidence="4">
    <location>
        <begin position="112"/>
        <end position="392"/>
    </location>
</feature>
<comment type="caution">
    <text evidence="5">The sequence shown here is derived from an EMBL/GenBank/DDBJ whole genome shotgun (WGS) entry which is preliminary data.</text>
</comment>
<dbReference type="Gene3D" id="3.40.50.300">
    <property type="entry name" value="P-loop containing nucleotide triphosphate hydrolases"/>
    <property type="match status" value="2"/>
</dbReference>
<dbReference type="InterPro" id="IPR011545">
    <property type="entry name" value="DEAD/DEAH_box_helicase_dom"/>
</dbReference>
<dbReference type="RefSeq" id="WP_058872905.1">
    <property type="nucleotide sequence ID" value="NZ_LQBK01000004.1"/>
</dbReference>
<dbReference type="PANTHER" id="PTHR47957">
    <property type="entry name" value="ATP-DEPENDENT HELICASE HRQ1"/>
    <property type="match status" value="1"/>
</dbReference>
<accession>A0A0W8IN53</accession>
<gene>
    <name evidence="5" type="ORF">AVL61_00745</name>
</gene>
<protein>
    <recommendedName>
        <fullName evidence="4">Helicase ATP-binding domain-containing protein</fullName>
    </recommendedName>
</protein>
<dbReference type="GO" id="GO:0005524">
    <property type="term" value="F:ATP binding"/>
    <property type="evidence" value="ECO:0007669"/>
    <property type="project" value="UniProtKB-KW"/>
</dbReference>
<dbReference type="PROSITE" id="PS51192">
    <property type="entry name" value="HELICASE_ATP_BIND_1"/>
    <property type="match status" value="1"/>
</dbReference>
<dbReference type="SUPFAM" id="SSF52540">
    <property type="entry name" value="P-loop containing nucleoside triphosphate hydrolases"/>
    <property type="match status" value="2"/>
</dbReference>
<organism evidence="5 6">
    <name type="scientific">Kocuria rosea subsp. polaris</name>
    <dbReference type="NCBI Taxonomy" id="136273"/>
    <lineage>
        <taxon>Bacteria</taxon>
        <taxon>Bacillati</taxon>
        <taxon>Actinomycetota</taxon>
        <taxon>Actinomycetes</taxon>
        <taxon>Micrococcales</taxon>
        <taxon>Micrococcaceae</taxon>
        <taxon>Kocuria</taxon>
    </lineage>
</organism>
<dbReference type="SMART" id="SM00490">
    <property type="entry name" value="HELICc"/>
    <property type="match status" value="1"/>
</dbReference>
<dbReference type="SMART" id="SM00487">
    <property type="entry name" value="DEXDc"/>
    <property type="match status" value="1"/>
</dbReference>
<dbReference type="PANTHER" id="PTHR47957:SF3">
    <property type="entry name" value="ATP-DEPENDENT HELICASE HRQ1"/>
    <property type="match status" value="1"/>
</dbReference>
<dbReference type="EMBL" id="LQBK01000004">
    <property type="protein sequence ID" value="KUG61489.1"/>
    <property type="molecule type" value="Genomic_DNA"/>
</dbReference>
<dbReference type="InterPro" id="IPR018973">
    <property type="entry name" value="MZB"/>
</dbReference>
<dbReference type="Pfam" id="PF00271">
    <property type="entry name" value="Helicase_C"/>
    <property type="match status" value="1"/>
</dbReference>
<keyword evidence="2" id="KW-0067">ATP-binding</keyword>
<name>A0A0W8IN53_KOCRO</name>
<dbReference type="InterPro" id="IPR014001">
    <property type="entry name" value="Helicase_ATP-bd"/>
</dbReference>
<dbReference type="GO" id="GO:0036297">
    <property type="term" value="P:interstrand cross-link repair"/>
    <property type="evidence" value="ECO:0007669"/>
    <property type="project" value="TreeGrafter"/>
</dbReference>
<dbReference type="InterPro" id="IPR001650">
    <property type="entry name" value="Helicase_C-like"/>
</dbReference>
<dbReference type="OrthoDB" id="3197455at2"/>
<evidence type="ECO:0000259" key="4">
    <source>
        <dbReference type="PROSITE" id="PS51192"/>
    </source>
</evidence>
<sequence>MTPVLPPPSDLAADLQEAYLRHYESEFMLRDKELAKERAALLQEPGRLLAEPLLEPVLPYASNIKLKDIARRCSVDPLAAEVVGRALFGRYTDTDAPVKLRGHQANAFLTSFGAHPDKRHTIVTAGTGSGKTEAFLLPILTRLVAESSDWAVSPGPVDAWWEQPGDIAWRPVRRTETRPAAVRALVMYPTNALVEDQLTRLRDACRRIEQSNPQARLWFARYTGGTLGSILRDGKKPTASRSRHVRDQLRSMAEEFDALRDIDEKDQALFTDPRRNELMTKWDVVAAPPDIMVTNYAMLNAVLMRDFEAPVFRATREWLKVSPDHVFTVAVDELHTFRGTSGTEVAYVMRKLFDRLGLHPDHPQLQIIGSSASLEADESGLQYLQDFFGADRSTFRVDPGEPADIPAFQPLGKGQEQTLPAEVLPERIAAACYDDVPISRLRATSLTRLSERLFPGDASEDALQRLSHCLSRISEECAEGSRVPLRAHLFSRSVPGLWACVNPKCDGVPATSEEATASGSTSEQQKPRSVGRLYLSPRAACADCGGRVLEALVCTDCGDLSLGGYWLPFPESDDDEILGASPAGMNVDASPRVSARRRREYRWIWPHRVDGTTQEAWSHNNVQFRFAPARLSASGVLTKHARGPAEEGQHDVTVLLASAGARGAVDNVAALPSACPACRTSTNRRQDRAMFEAGAIYSPIRSHRAQNQEIIQTFMRQIPRTLGEDPSAYKTIIFSDNRDLAARTSASLNRRQYSDVLTQVAVDAVRNAWSADRTEAVKRLFTEGSASMPSDLVQLAQEVIAQRPDLITVVVPVATGTATTEQLAVWDEWAAGQQTDSVSWKALTDQVIHRCVELGVNPGGPGESAGHDADMVPWYECFDPPRTGLWQRRSNTVAAERQLSITRQLQTELLSVLYASKRHDLESALVCWVRPSHIPDATPLSGDKMLHVLSSVLRILGIGSSLRKPRPRDMPLAIKDYMLRVATVHDLNPDELGERIIHLLGRYGLVDVQTWTVSPDTALDGLLVSRPGGDAWVCRTCRYVHLHPSGGACANAGCSGTDLEQLPLSEVPDSYVAWMSEQQSRRIAVAELTAQTKPPEEQRRRQRWFRGVQRPQPAENELTCSLDVLSVTTTMEAGVDIGALNLTLMANMPPQRFNYQQRVGRAGRAGQAFSYAVTACRDSAHDEYYFQHPERMTGDVPPQPFLTTDRLQILRRVVASEVLHQAFLRVPNSPEWRPESLHGSFGTVEEWAGYKPHVLSQLKDTAFLQQVVVTMTHGVELSAELHQELVRELQEDLPSRIDELVSEATDSQAQLSLVLAEGGLLPMFGFPTRVRGLYDAPAHKPTSDVDAVTVADRSLTQAIGHYAPGQEVVRDGLVHLCVGFEAFERREGQFQQVDNPLGPAQHVEVCDQCGIVELVKSIDDVRDCPVCNEPRRVFRMYEPLGFRTGRYTQPFTRDRTVPQSSSSPAFFPVGDPSESRTIAHTDVRLYEQSKIVRYNDNRGRLYSMYRASPSDRSVIVGGESVQYSGWTPKPNKDLHLDNAAIGELKVTDVLTIELQPDPISGEKVVAGTNHMPGGHAAFLSWSELLRRAAQTMLDIDPQELQSGLQPFTRQGRELFRVFIADSAENGAGYAVELARKTSVAELLRHARHVLGDDFDTHEHASICMGSCPDCLRSWDNQKLHGAINWRLALDMTDLALGRQLDVRRWDANARSLRRQVAEALGDKVDLQEVGPLELPLLSMPDHRGILLAHPLWLRGEGRLAQLEQSLEEARTEIGSRVLVSDPVEMEARAIYKISEVYQSL</sequence>